<reference evidence="2 4" key="2">
    <citation type="submission" date="2017-10" db="EMBL/GenBank/DDBJ databases">
        <title>The new phylogeny of genus Mycobacterium.</title>
        <authorList>
            <person name="Tortoli E."/>
            <person name="Trovato A."/>
            <person name="Cirillo D.M."/>
        </authorList>
    </citation>
    <scope>NUCLEOTIDE SEQUENCE [LARGE SCALE GENOMIC DNA]</scope>
    <source>
        <strain evidence="2 4">IP141170001</strain>
    </source>
</reference>
<comment type="caution">
    <text evidence="2">The sequence shown here is derived from an EMBL/GenBank/DDBJ whole genome shotgun (WGS) entry which is preliminary data.</text>
</comment>
<dbReference type="RefSeq" id="WP_073854061.1">
    <property type="nucleotide sequence ID" value="NZ_BAAATC010000018.1"/>
</dbReference>
<sequence>MGVAGAVCTIAVVDLEAACALYGRDDLPQPLGRSRPVGSVWLLSREPVRERLGDGDLRDVRNWVEALARAEATVACRVSFSDEGGPDFRLHGLRAGESSFVAVQRRDDEGVDVVDIHRVTSYALAGVIAESVGLVGPGRHVRVAVSGGGDRLPPAPAAVDEYDDFGFLIPSAEPGDAALSVVDARDVAAIGTVRTWQDRHRHWGDDANSHVLQWIRVAEDGDYLYAPGGVGYAEPLDVELLRTCVEELIGG</sequence>
<evidence type="ECO:0000313" key="1">
    <source>
        <dbReference type="EMBL" id="OPE54591.1"/>
    </source>
</evidence>
<name>A0A1Q4HMA5_9MYCO</name>
<reference evidence="1 3" key="1">
    <citation type="submission" date="2016-09" db="EMBL/GenBank/DDBJ databases">
        <title>genome sequences of unsequenced Mycobacteria.</title>
        <authorList>
            <person name="Greninger A.L."/>
            <person name="Jerome K.R."/>
            <person name="Mcnair B."/>
            <person name="Wallis C."/>
            <person name="Fang F."/>
        </authorList>
    </citation>
    <scope>NUCLEOTIDE SEQUENCE [LARGE SCALE GENOMIC DNA]</scope>
    <source>
        <strain evidence="1 3">BM1</strain>
    </source>
</reference>
<dbReference type="AlphaFoldDB" id="A0A1Q4HMA5"/>
<dbReference type="Proteomes" id="UP000220340">
    <property type="component" value="Unassembled WGS sequence"/>
</dbReference>
<protein>
    <recommendedName>
        <fullName evidence="5">ESX secretion-associated protein EspG</fullName>
    </recommendedName>
</protein>
<dbReference type="STRING" id="1801.BRW64_03065"/>
<evidence type="ECO:0000313" key="2">
    <source>
        <dbReference type="EMBL" id="PEG54419.1"/>
    </source>
</evidence>
<dbReference type="OrthoDB" id="4375220at2"/>
<evidence type="ECO:0000313" key="3">
    <source>
        <dbReference type="Proteomes" id="UP000191039"/>
    </source>
</evidence>
<accession>A0A1Q4HMA5</accession>
<evidence type="ECO:0008006" key="5">
    <source>
        <dbReference type="Google" id="ProtNLM"/>
    </source>
</evidence>
<evidence type="ECO:0000313" key="4">
    <source>
        <dbReference type="Proteomes" id="UP000220340"/>
    </source>
</evidence>
<keyword evidence="4" id="KW-1185">Reference proteome</keyword>
<dbReference type="EMBL" id="PDCR01000012">
    <property type="protein sequence ID" value="PEG54419.1"/>
    <property type="molecule type" value="Genomic_DNA"/>
</dbReference>
<dbReference type="EMBL" id="MIJD01000076">
    <property type="protein sequence ID" value="OPE54591.1"/>
    <property type="molecule type" value="Genomic_DNA"/>
</dbReference>
<proteinExistence type="predicted"/>
<dbReference type="Proteomes" id="UP000191039">
    <property type="component" value="Unassembled WGS sequence"/>
</dbReference>
<organism evidence="2 4">
    <name type="scientific">Mycolicibacterium diernhoferi</name>
    <dbReference type="NCBI Taxonomy" id="1801"/>
    <lineage>
        <taxon>Bacteria</taxon>
        <taxon>Bacillati</taxon>
        <taxon>Actinomycetota</taxon>
        <taxon>Actinomycetes</taxon>
        <taxon>Mycobacteriales</taxon>
        <taxon>Mycobacteriaceae</taxon>
        <taxon>Mycolicibacterium</taxon>
    </lineage>
</organism>
<gene>
    <name evidence="1" type="ORF">BV510_09510</name>
    <name evidence="2" type="ORF">CRI78_11010</name>
</gene>